<dbReference type="Proteomes" id="UP001359559">
    <property type="component" value="Unassembled WGS sequence"/>
</dbReference>
<evidence type="ECO:0000313" key="3">
    <source>
        <dbReference type="Proteomes" id="UP001359559"/>
    </source>
</evidence>
<proteinExistence type="predicted"/>
<name>A0AAN9I2X1_CLITE</name>
<feature type="chain" id="PRO_5042911859" evidence="1">
    <location>
        <begin position="22"/>
        <end position="79"/>
    </location>
</feature>
<feature type="signal peptide" evidence="1">
    <location>
        <begin position="1"/>
        <end position="21"/>
    </location>
</feature>
<protein>
    <submittedName>
        <fullName evidence="2">Uncharacterized protein</fullName>
    </submittedName>
</protein>
<gene>
    <name evidence="2" type="ORF">RJT34_31470</name>
</gene>
<keyword evidence="3" id="KW-1185">Reference proteome</keyword>
<dbReference type="EMBL" id="JAYKXN010000008">
    <property type="protein sequence ID" value="KAK7263872.1"/>
    <property type="molecule type" value="Genomic_DNA"/>
</dbReference>
<evidence type="ECO:0000256" key="1">
    <source>
        <dbReference type="SAM" id="SignalP"/>
    </source>
</evidence>
<sequence>MASKCSLFWVVLVLCMLSFSAKNLATATATASHEIYANENGVSRRLLLGQERVIPCRKRGRLTLVHPKQADDPHCHNYL</sequence>
<accession>A0AAN9I2X1</accession>
<keyword evidence="1" id="KW-0732">Signal</keyword>
<comment type="caution">
    <text evidence="2">The sequence shown here is derived from an EMBL/GenBank/DDBJ whole genome shotgun (WGS) entry which is preliminary data.</text>
</comment>
<dbReference type="AlphaFoldDB" id="A0AAN9I2X1"/>
<organism evidence="2 3">
    <name type="scientific">Clitoria ternatea</name>
    <name type="common">Butterfly pea</name>
    <dbReference type="NCBI Taxonomy" id="43366"/>
    <lineage>
        <taxon>Eukaryota</taxon>
        <taxon>Viridiplantae</taxon>
        <taxon>Streptophyta</taxon>
        <taxon>Embryophyta</taxon>
        <taxon>Tracheophyta</taxon>
        <taxon>Spermatophyta</taxon>
        <taxon>Magnoliopsida</taxon>
        <taxon>eudicotyledons</taxon>
        <taxon>Gunneridae</taxon>
        <taxon>Pentapetalae</taxon>
        <taxon>rosids</taxon>
        <taxon>fabids</taxon>
        <taxon>Fabales</taxon>
        <taxon>Fabaceae</taxon>
        <taxon>Papilionoideae</taxon>
        <taxon>50 kb inversion clade</taxon>
        <taxon>NPAAA clade</taxon>
        <taxon>indigoferoid/millettioid clade</taxon>
        <taxon>Phaseoleae</taxon>
        <taxon>Clitoria</taxon>
    </lineage>
</organism>
<evidence type="ECO:0000313" key="2">
    <source>
        <dbReference type="EMBL" id="KAK7263872.1"/>
    </source>
</evidence>
<reference evidence="2 3" key="1">
    <citation type="submission" date="2024-01" db="EMBL/GenBank/DDBJ databases">
        <title>The genomes of 5 underutilized Papilionoideae crops provide insights into root nodulation and disease resistance.</title>
        <authorList>
            <person name="Yuan L."/>
        </authorList>
    </citation>
    <scope>NUCLEOTIDE SEQUENCE [LARGE SCALE GENOMIC DNA]</scope>
    <source>
        <strain evidence="2">LY-2023</strain>
        <tissue evidence="2">Leaf</tissue>
    </source>
</reference>